<feature type="region of interest" description="Disordered" evidence="2">
    <location>
        <begin position="327"/>
        <end position="380"/>
    </location>
</feature>
<dbReference type="Gene3D" id="2.40.10.220">
    <property type="entry name" value="predicted glycosyltransferase like domains"/>
    <property type="match status" value="1"/>
</dbReference>
<dbReference type="Pfam" id="PF07793">
    <property type="entry name" value="DUF1631"/>
    <property type="match status" value="1"/>
</dbReference>
<feature type="domain" description="GGDEF" evidence="4">
    <location>
        <begin position="849"/>
        <end position="980"/>
    </location>
</feature>
<dbReference type="OrthoDB" id="9787514at2"/>
<dbReference type="CDD" id="cd01948">
    <property type="entry name" value="EAL"/>
    <property type="match status" value="1"/>
</dbReference>
<dbReference type="Gene3D" id="3.30.70.270">
    <property type="match status" value="1"/>
</dbReference>
<evidence type="ECO:0000256" key="1">
    <source>
        <dbReference type="SAM" id="Coils"/>
    </source>
</evidence>
<evidence type="ECO:0000256" key="2">
    <source>
        <dbReference type="SAM" id="MobiDB-lite"/>
    </source>
</evidence>
<dbReference type="InterPro" id="IPR009875">
    <property type="entry name" value="PilZ_domain"/>
</dbReference>
<dbReference type="Pfam" id="PF00990">
    <property type="entry name" value="GGDEF"/>
    <property type="match status" value="1"/>
</dbReference>
<dbReference type="InterPro" id="IPR001633">
    <property type="entry name" value="EAL_dom"/>
</dbReference>
<dbReference type="Pfam" id="PF07238">
    <property type="entry name" value="PilZ"/>
    <property type="match status" value="1"/>
</dbReference>
<dbReference type="NCBIfam" id="TIGR00254">
    <property type="entry name" value="GGDEF"/>
    <property type="match status" value="1"/>
</dbReference>
<dbReference type="InterPro" id="IPR000160">
    <property type="entry name" value="GGDEF_dom"/>
</dbReference>
<dbReference type="PROSITE" id="PS50887">
    <property type="entry name" value="GGDEF"/>
    <property type="match status" value="1"/>
</dbReference>
<dbReference type="SUPFAM" id="SSF55073">
    <property type="entry name" value="Nucleotide cyclase"/>
    <property type="match status" value="1"/>
</dbReference>
<dbReference type="SUPFAM" id="SSF141371">
    <property type="entry name" value="PilZ domain-like"/>
    <property type="match status" value="1"/>
</dbReference>
<evidence type="ECO:0000259" key="4">
    <source>
        <dbReference type="PROSITE" id="PS50887"/>
    </source>
</evidence>
<keyword evidence="1" id="KW-0175">Coiled coil</keyword>
<evidence type="ECO:0000313" key="6">
    <source>
        <dbReference type="Proteomes" id="UP000202440"/>
    </source>
</evidence>
<dbReference type="SUPFAM" id="SSF141868">
    <property type="entry name" value="EAL domain-like"/>
    <property type="match status" value="1"/>
</dbReference>
<dbReference type="InterPro" id="IPR012434">
    <property type="entry name" value="DUF1631"/>
</dbReference>
<feature type="domain" description="EAL" evidence="3">
    <location>
        <begin position="1007"/>
        <end position="1251"/>
    </location>
</feature>
<proteinExistence type="predicted"/>
<dbReference type="SMART" id="SM00052">
    <property type="entry name" value="EAL"/>
    <property type="match status" value="1"/>
</dbReference>
<organism evidence="5 6">
    <name type="scientific">Bacterioplanes sanyensis</name>
    <dbReference type="NCBI Taxonomy" id="1249553"/>
    <lineage>
        <taxon>Bacteria</taxon>
        <taxon>Pseudomonadati</taxon>
        <taxon>Pseudomonadota</taxon>
        <taxon>Gammaproteobacteria</taxon>
        <taxon>Oceanospirillales</taxon>
        <taxon>Oceanospirillaceae</taxon>
        <taxon>Bacterioplanes</taxon>
    </lineage>
</organism>
<dbReference type="Proteomes" id="UP000202440">
    <property type="component" value="Chromosome"/>
</dbReference>
<dbReference type="Gene3D" id="3.20.20.450">
    <property type="entry name" value="EAL domain"/>
    <property type="match status" value="1"/>
</dbReference>
<protein>
    <recommendedName>
        <fullName evidence="7">GGDEF domain-containing protein</fullName>
    </recommendedName>
</protein>
<sequence length="1251" mass="141587">MAAELRHHPRFSSHFTARLKAADGHTYDCKVVDYSHSGMKLEWPHEFQPVTGSLHTIELQLENECLHIEVEWIFQRGRDVGLKVHTPDDRLFLQLQESNQQYRASGGLADEQRQQYRQRFSRDATEFADRLIKRWLPEYLETLFDQANQGRSTNEQQQWLQLEKHVKQQAVPLIQRFKERLQQQLKRWLDGQPRLTRDNHPQQQEEWQLTLVQQTEFEDWLLAKVTASHLQSRLSRQSFEVRQLLDTLSSADSVDDCFNPIGANTLTEAFADSIEPLRLPAAARTLAFELFEQHAAQLMQTTFEALCKDIHIPMTFRYRKPRPAEVAVAKAEQRPGFNASPGSTLSATTAEQPNQSLTEQGGRPATSGAHLSHFQQHQQEARQAYANIQSLLQLRHQRQGDGSATIEQATVAEAAQQEVEHAVQQVAAQASLKDSNVLDHIERELAEQQVALPAESRDAIDTLQNVTQNLLQSQQIADFVKPHIETLGWPVLQLMLQDASLLFNPQHPGRQVLNQVARLGQLTTSGQQQLGQRLQVLIEQLQHSEQQDVGAFEALLEQVEQLVRQAERKARQNTERVAQAAEGEHQLQQARRQIEHLIGRDTAGRTLPHCVVEWLQQGWQPLLSLLLLREGEDSKRFSGAVKLYRQVLLLFSPQNAGRQELLERFRPMMELARYELDQMNGNQPHHQQWHDEILQAAEQHLSQGEVRGTIDLPEFIVADDEPAPEGNGLRKAENLQVGDWLLLTEQDQAVSIAWVAEDASKFACVNHSGMKVIDFTLAELARAFDDDRVKRLYEQQESAVDQSIDKLVEQIYRDLSEQANQDDLTGLINRAHFIRELELRFDQAVRSSQPTLLCLLDIDGFREINRQYGLAGADASLQTVATVLDDRFPDALIARTGSNEFGLLLALSEQSTAEQQVNDIEQAVKQLTVDVDGQSFTIQLSIGATALSDQNESHILLEQAYHACSRAKDVGGARVVWYSDSEDLSASTPAANAVRTPASDVISDDAVSRWYQQSLQALNHHQLALLGTPIQHLHPEHKGEYSYLLQAAPLEEGQPLLPPQQATYSDHAQRRPLEIEQWLLQQTLKWLPKTDLDLQCERLFLPCSGDLLLHEQTYQQLRQACDQLLPVGKLCLELSNTDHLADLDEAAERMHALRQLGYRFALADFGTGQSAFVALKHLPVDYVRIDHRFIDQLSTSSADYALVKSMRDIACFMAKRTVAEFSANGTSRDILSSLGVDYAMADVEHSVLLSS</sequence>
<dbReference type="EMBL" id="CP022530">
    <property type="protein sequence ID" value="ASP38292.1"/>
    <property type="molecule type" value="Genomic_DNA"/>
</dbReference>
<feature type="coiled-coil region" evidence="1">
    <location>
        <begin position="527"/>
        <end position="600"/>
    </location>
</feature>
<dbReference type="PANTHER" id="PTHR44757:SF2">
    <property type="entry name" value="BIOFILM ARCHITECTURE MAINTENANCE PROTEIN MBAA"/>
    <property type="match status" value="1"/>
</dbReference>
<dbReference type="CDD" id="cd01949">
    <property type="entry name" value="GGDEF"/>
    <property type="match status" value="1"/>
</dbReference>
<dbReference type="InterPro" id="IPR043128">
    <property type="entry name" value="Rev_trsase/Diguanyl_cyclase"/>
</dbReference>
<dbReference type="GO" id="GO:0035438">
    <property type="term" value="F:cyclic-di-GMP binding"/>
    <property type="evidence" value="ECO:0007669"/>
    <property type="project" value="InterPro"/>
</dbReference>
<dbReference type="InterPro" id="IPR029787">
    <property type="entry name" value="Nucleotide_cyclase"/>
</dbReference>
<dbReference type="RefSeq" id="WP_094059490.1">
    <property type="nucleotide sequence ID" value="NZ_CP022530.1"/>
</dbReference>
<gene>
    <name evidence="5" type="ORF">CHH28_06180</name>
</gene>
<evidence type="ECO:0000259" key="3">
    <source>
        <dbReference type="PROSITE" id="PS50883"/>
    </source>
</evidence>
<reference evidence="5 6" key="1">
    <citation type="submission" date="2017-07" db="EMBL/GenBank/DDBJ databases">
        <title>Annotated genome sequence of Bacterioplanes sanyensis isolated from Red Sea.</title>
        <authorList>
            <person name="Rehman Z.U."/>
        </authorList>
    </citation>
    <scope>NUCLEOTIDE SEQUENCE [LARGE SCALE GENOMIC DNA]</scope>
    <source>
        <strain evidence="5 6">NV9</strain>
    </source>
</reference>
<name>A0A222FI14_9GAMM</name>
<dbReference type="PROSITE" id="PS50883">
    <property type="entry name" value="EAL"/>
    <property type="match status" value="1"/>
</dbReference>
<keyword evidence="6" id="KW-1185">Reference proteome</keyword>
<dbReference type="PANTHER" id="PTHR44757">
    <property type="entry name" value="DIGUANYLATE CYCLASE DGCP"/>
    <property type="match status" value="1"/>
</dbReference>
<evidence type="ECO:0000313" key="5">
    <source>
        <dbReference type="EMBL" id="ASP38292.1"/>
    </source>
</evidence>
<dbReference type="InterPro" id="IPR052155">
    <property type="entry name" value="Biofilm_reg_signaling"/>
</dbReference>
<dbReference type="InterPro" id="IPR035919">
    <property type="entry name" value="EAL_sf"/>
</dbReference>
<feature type="compositionally biased region" description="Polar residues" evidence="2">
    <location>
        <begin position="340"/>
        <end position="359"/>
    </location>
</feature>
<accession>A0A222FI14</accession>
<dbReference type="Pfam" id="PF00563">
    <property type="entry name" value="EAL"/>
    <property type="match status" value="1"/>
</dbReference>
<dbReference type="AlphaFoldDB" id="A0A222FI14"/>
<dbReference type="KEGG" id="bsan:CHH28_06180"/>
<dbReference type="SMART" id="SM00267">
    <property type="entry name" value="GGDEF"/>
    <property type="match status" value="1"/>
</dbReference>
<evidence type="ECO:0008006" key="7">
    <source>
        <dbReference type="Google" id="ProtNLM"/>
    </source>
</evidence>